<accession>A0ABW3T1L8</accession>
<proteinExistence type="predicted"/>
<evidence type="ECO:0008006" key="3">
    <source>
        <dbReference type="Google" id="ProtNLM"/>
    </source>
</evidence>
<sequence length="71" mass="7614">MATQQMPISIAIVRHQAGWRVISDAGSMGSYAYQVDAEEAALRFARAAKGAGRPVEVLLQQADGELRPFPG</sequence>
<evidence type="ECO:0000313" key="2">
    <source>
        <dbReference type="Proteomes" id="UP001597216"/>
    </source>
</evidence>
<reference evidence="2" key="1">
    <citation type="journal article" date="2019" name="Int. J. Syst. Evol. Microbiol.">
        <title>The Global Catalogue of Microorganisms (GCM) 10K type strain sequencing project: providing services to taxonomists for standard genome sequencing and annotation.</title>
        <authorList>
            <consortium name="The Broad Institute Genomics Platform"/>
            <consortium name="The Broad Institute Genome Sequencing Center for Infectious Disease"/>
            <person name="Wu L."/>
            <person name="Ma J."/>
        </authorList>
    </citation>
    <scope>NUCLEOTIDE SEQUENCE [LARGE SCALE GENOMIC DNA]</scope>
    <source>
        <strain evidence="2">CCUG 55074</strain>
    </source>
</reference>
<organism evidence="1 2">
    <name type="scientific">Phenylobacterium conjunctum</name>
    <dbReference type="NCBI Taxonomy" id="1298959"/>
    <lineage>
        <taxon>Bacteria</taxon>
        <taxon>Pseudomonadati</taxon>
        <taxon>Pseudomonadota</taxon>
        <taxon>Alphaproteobacteria</taxon>
        <taxon>Caulobacterales</taxon>
        <taxon>Caulobacteraceae</taxon>
        <taxon>Phenylobacterium</taxon>
    </lineage>
</organism>
<dbReference type="RefSeq" id="WP_041374515.1">
    <property type="nucleotide sequence ID" value="NZ_JBHTLQ010000020.1"/>
</dbReference>
<dbReference type="Proteomes" id="UP001597216">
    <property type="component" value="Unassembled WGS sequence"/>
</dbReference>
<gene>
    <name evidence="1" type="ORF">ACFQ27_10670</name>
</gene>
<keyword evidence="2" id="KW-1185">Reference proteome</keyword>
<dbReference type="EMBL" id="JBHTLQ010000020">
    <property type="protein sequence ID" value="MFD1191044.1"/>
    <property type="molecule type" value="Genomic_DNA"/>
</dbReference>
<evidence type="ECO:0000313" key="1">
    <source>
        <dbReference type="EMBL" id="MFD1191044.1"/>
    </source>
</evidence>
<protein>
    <recommendedName>
        <fullName evidence="3">DUF2188 domain-containing protein</fullName>
    </recommendedName>
</protein>
<name>A0ABW3T1L8_9CAUL</name>
<comment type="caution">
    <text evidence="1">The sequence shown here is derived from an EMBL/GenBank/DDBJ whole genome shotgun (WGS) entry which is preliminary data.</text>
</comment>